<dbReference type="KEGG" id="spar:SPRG_19726"/>
<dbReference type="EMBL" id="KK583204">
    <property type="protein sequence ID" value="KDO29844.1"/>
    <property type="molecule type" value="Genomic_DNA"/>
</dbReference>
<dbReference type="VEuPathDB" id="FungiDB:SPRG_19726"/>
<evidence type="ECO:0000313" key="2">
    <source>
        <dbReference type="Proteomes" id="UP000030745"/>
    </source>
</evidence>
<protein>
    <recommendedName>
        <fullName evidence="3">26S proteasome non-ATPase regulatory subunit 5</fullName>
    </recommendedName>
</protein>
<dbReference type="Pfam" id="PF10508">
    <property type="entry name" value="Proteasom_PSMB"/>
    <property type="match status" value="1"/>
</dbReference>
<dbReference type="OrthoDB" id="10250600at2759"/>
<evidence type="ECO:0000313" key="1">
    <source>
        <dbReference type="EMBL" id="KDO29844.1"/>
    </source>
</evidence>
<accession>A0A067CGG6</accession>
<dbReference type="InterPro" id="IPR011989">
    <property type="entry name" value="ARM-like"/>
</dbReference>
<gene>
    <name evidence="1" type="ORF">SPRG_19726</name>
</gene>
<name>A0A067CGG6_SAPPC</name>
<proteinExistence type="predicted"/>
<dbReference type="InterPro" id="IPR019538">
    <property type="entry name" value="PSMD5"/>
</dbReference>
<dbReference type="GO" id="GO:0043248">
    <property type="term" value="P:proteasome assembly"/>
    <property type="evidence" value="ECO:0007669"/>
    <property type="project" value="InterPro"/>
</dbReference>
<dbReference type="GO" id="GO:0005829">
    <property type="term" value="C:cytosol"/>
    <property type="evidence" value="ECO:0007669"/>
    <property type="project" value="TreeGrafter"/>
</dbReference>
<dbReference type="Proteomes" id="UP000030745">
    <property type="component" value="Unassembled WGS sequence"/>
</dbReference>
<dbReference type="STRING" id="695850.A0A067CGG6"/>
<dbReference type="PANTHER" id="PTHR13554">
    <property type="entry name" value="26S PROTEASOME NON-ATPASE REGULATORY SUBUNIT 5-RELATED"/>
    <property type="match status" value="1"/>
</dbReference>
<dbReference type="AlphaFoldDB" id="A0A067CGG6"/>
<dbReference type="RefSeq" id="XP_012199545.1">
    <property type="nucleotide sequence ID" value="XM_012344155.1"/>
</dbReference>
<dbReference type="InterPro" id="IPR016024">
    <property type="entry name" value="ARM-type_fold"/>
</dbReference>
<organism evidence="1 2">
    <name type="scientific">Saprolegnia parasitica (strain CBS 223.65)</name>
    <dbReference type="NCBI Taxonomy" id="695850"/>
    <lineage>
        <taxon>Eukaryota</taxon>
        <taxon>Sar</taxon>
        <taxon>Stramenopiles</taxon>
        <taxon>Oomycota</taxon>
        <taxon>Saprolegniomycetes</taxon>
        <taxon>Saprolegniales</taxon>
        <taxon>Saprolegniaceae</taxon>
        <taxon>Saprolegnia</taxon>
    </lineage>
</organism>
<reference evidence="1 2" key="1">
    <citation type="journal article" date="2013" name="PLoS Genet.">
        <title>Distinctive expansion of potential virulence genes in the genome of the oomycete fish pathogen Saprolegnia parasitica.</title>
        <authorList>
            <person name="Jiang R.H."/>
            <person name="de Bruijn I."/>
            <person name="Haas B.J."/>
            <person name="Belmonte R."/>
            <person name="Lobach L."/>
            <person name="Christie J."/>
            <person name="van den Ackerveken G."/>
            <person name="Bottin A."/>
            <person name="Bulone V."/>
            <person name="Diaz-Moreno S.M."/>
            <person name="Dumas B."/>
            <person name="Fan L."/>
            <person name="Gaulin E."/>
            <person name="Govers F."/>
            <person name="Grenville-Briggs L.J."/>
            <person name="Horner N.R."/>
            <person name="Levin J.Z."/>
            <person name="Mammella M."/>
            <person name="Meijer H.J."/>
            <person name="Morris P."/>
            <person name="Nusbaum C."/>
            <person name="Oome S."/>
            <person name="Phillips A.J."/>
            <person name="van Rooyen D."/>
            <person name="Rzeszutek E."/>
            <person name="Saraiva M."/>
            <person name="Secombes C.J."/>
            <person name="Seidl M.F."/>
            <person name="Snel B."/>
            <person name="Stassen J.H."/>
            <person name="Sykes S."/>
            <person name="Tripathy S."/>
            <person name="van den Berg H."/>
            <person name="Vega-Arreguin J.C."/>
            <person name="Wawra S."/>
            <person name="Young S.K."/>
            <person name="Zeng Q."/>
            <person name="Dieguez-Uribeondo J."/>
            <person name="Russ C."/>
            <person name="Tyler B.M."/>
            <person name="van West P."/>
        </authorList>
    </citation>
    <scope>NUCLEOTIDE SEQUENCE [LARGE SCALE GENOMIC DNA]</scope>
    <source>
        <strain evidence="1 2">CBS 223.65</strain>
    </source>
</reference>
<evidence type="ECO:0008006" key="3">
    <source>
        <dbReference type="Google" id="ProtNLM"/>
    </source>
</evidence>
<dbReference type="Gene3D" id="1.25.10.10">
    <property type="entry name" value="Leucine-rich Repeat Variant"/>
    <property type="match status" value="1"/>
</dbReference>
<dbReference type="SUPFAM" id="SSF48371">
    <property type="entry name" value="ARM repeat"/>
    <property type="match status" value="1"/>
</dbReference>
<keyword evidence="2" id="KW-1185">Reference proteome</keyword>
<dbReference type="PANTHER" id="PTHR13554:SF10">
    <property type="entry name" value="26S PROTEASOME NON-ATPASE REGULATORY SUBUNIT 5"/>
    <property type="match status" value="1"/>
</dbReference>
<dbReference type="OMA" id="WGQEYIS"/>
<dbReference type="GeneID" id="24141016"/>
<sequence>MDEAWTALSTFQARSVATAGNRDSALERELVRDFIAQVPIPAIFQCLQAASDAGETKQVKLVCQCLERIFRSPLGADILFQEEMRPFLLAGVGHMELSARKLTLNMLDHQLLPQFHDRVSDEALLHAICNCILDDDPGVARKASDLLFKLVSVPATGIYHAILRLLSALLQEHLPTLSRDNSVEYVRLLETIAKLASVDDDVMQESFGRGLLQPILEGIQSKDSLFQLNILDIIPVLCNTKAGLLLVFQSDVLTHLIRTVQDPLIGGAALRLIGQFSTKAAAVGVPSWNWADASLSKSFLAAIEYSFQVGDALQKIAAMDAAAAFASASENELGLLLQHKTLVTLFLETAHSTVLEVKSNCFMALATILARPTTLSKTTRVVPDETAPIWILHQSLFRALGGGRPSTMHLLMDCLRQPFDTIRIAVYTLLQAVVAQGHPWGLQTLLAYGGFVEYLLDRSTEPTKTTREWKFALVDGILASPHKTLLGKQQRTDLDTFFALGPYAGQARRQELLLESA</sequence>